<comment type="caution">
    <text evidence="2">The sequence shown here is derived from an EMBL/GenBank/DDBJ whole genome shotgun (WGS) entry which is preliminary data.</text>
</comment>
<dbReference type="Pfam" id="PF07727">
    <property type="entry name" value="RVT_2"/>
    <property type="match status" value="1"/>
</dbReference>
<feature type="domain" description="Reverse transcriptase Ty1/copia-type" evidence="1">
    <location>
        <begin position="272"/>
        <end position="485"/>
    </location>
</feature>
<dbReference type="PANTHER" id="PTHR11439">
    <property type="entry name" value="GAG-POL-RELATED RETROTRANSPOSON"/>
    <property type="match status" value="1"/>
</dbReference>
<dbReference type="AlphaFoldDB" id="A0A438DF57"/>
<protein>
    <submittedName>
        <fullName evidence="2">Retrovirus-related Pol polyprotein from transposon RE1</fullName>
    </submittedName>
</protein>
<evidence type="ECO:0000259" key="1">
    <source>
        <dbReference type="Pfam" id="PF07727"/>
    </source>
</evidence>
<accession>A0A438DF57</accession>
<evidence type="ECO:0000313" key="2">
    <source>
        <dbReference type="EMBL" id="RVW34103.1"/>
    </source>
</evidence>
<gene>
    <name evidence="2" type="primary">RE1_1128</name>
    <name evidence="2" type="ORF">CK203_084369</name>
</gene>
<name>A0A438DF57_VITVI</name>
<dbReference type="EMBL" id="QGNW01001657">
    <property type="protein sequence ID" value="RVW34103.1"/>
    <property type="molecule type" value="Genomic_DNA"/>
</dbReference>
<dbReference type="SUPFAM" id="SSF56672">
    <property type="entry name" value="DNA/RNA polymerases"/>
    <property type="match status" value="1"/>
</dbReference>
<dbReference type="Proteomes" id="UP000288805">
    <property type="component" value="Unassembled WGS sequence"/>
</dbReference>
<reference evidence="2 3" key="1">
    <citation type="journal article" date="2018" name="PLoS Genet.">
        <title>Population sequencing reveals clonal diversity and ancestral inbreeding in the grapevine cultivar Chardonnay.</title>
        <authorList>
            <person name="Roach M.J."/>
            <person name="Johnson D.L."/>
            <person name="Bohlmann J."/>
            <person name="van Vuuren H.J."/>
            <person name="Jones S.J."/>
            <person name="Pretorius I.S."/>
            <person name="Schmidt S.A."/>
            <person name="Borneman A.R."/>
        </authorList>
    </citation>
    <scope>NUCLEOTIDE SEQUENCE [LARGE SCALE GENOMIC DNA]</scope>
    <source>
        <strain evidence="3">cv. Chardonnay</strain>
        <tissue evidence="2">Leaf</tissue>
    </source>
</reference>
<dbReference type="PANTHER" id="PTHR11439:SF470">
    <property type="entry name" value="CYSTEINE-RICH RLK (RECEPTOR-LIKE PROTEIN KINASE) 8"/>
    <property type="match status" value="1"/>
</dbReference>
<dbReference type="InterPro" id="IPR043502">
    <property type="entry name" value="DNA/RNA_pol_sf"/>
</dbReference>
<proteinExistence type="predicted"/>
<dbReference type="CDD" id="cd09272">
    <property type="entry name" value="RNase_HI_RT_Ty1"/>
    <property type="match status" value="1"/>
</dbReference>
<organism evidence="2 3">
    <name type="scientific">Vitis vinifera</name>
    <name type="common">Grape</name>
    <dbReference type="NCBI Taxonomy" id="29760"/>
    <lineage>
        <taxon>Eukaryota</taxon>
        <taxon>Viridiplantae</taxon>
        <taxon>Streptophyta</taxon>
        <taxon>Embryophyta</taxon>
        <taxon>Tracheophyta</taxon>
        <taxon>Spermatophyta</taxon>
        <taxon>Magnoliopsida</taxon>
        <taxon>eudicotyledons</taxon>
        <taxon>Gunneridae</taxon>
        <taxon>Pentapetalae</taxon>
        <taxon>rosids</taxon>
        <taxon>Vitales</taxon>
        <taxon>Vitaceae</taxon>
        <taxon>Viteae</taxon>
        <taxon>Vitis</taxon>
    </lineage>
</organism>
<dbReference type="InterPro" id="IPR013103">
    <property type="entry name" value="RVT_2"/>
</dbReference>
<sequence length="596" mass="68100">MLVDRDNKATSAHLVQKQKTPLHCSFCDHDYHSIKKCYYLYGFPIGHKLHGKNVKPPNQCHSNANNVKVETNKVVETEAKFLPTSDGPRLIAKEYNQLMAMIRKNNGGNSQHFANSTEEQHDVVVLPLPQTSYEPITIETTKPQADNQSLSLPPLLSSLESTSNERTLDLDTIVSPPPPATRHSNRIKQQNVQLRNFHLYHIAKVVSSQSSSSSGTRHPLTRYISYAQLSPKYQNFVCVITTLVEPTTYKQAILDPKWQEAMAAELHSLEQNHTWTLTPLLSGHHPIGCKWVYKIKYNSDGTVERYKARLVAKGFTQSKEIDHKETFSPVAKLTTVRCLLAIVVVQHWPLHQMDVQNVFLHGDLLEEVYMQLSPDFRRQEETPMVCRLNKSLYGLKQASRSWFQKFFATIQQDGFHQSRVDYSLFTKISSNSFTVVLIYVDDMIITDNDENVIAALKESLHTKFRIKDLGQLRYFLGIEVACSTDDWARCSITRRSVIGYCIFLGGALISWKTKKQTTVSRSSAESEYQAMASITCELTWLKYLLDDLQVEHLQPAKLFCDSKAALHIVVNPIYHERTKHIESIVMLFENEFNQVP</sequence>
<evidence type="ECO:0000313" key="3">
    <source>
        <dbReference type="Proteomes" id="UP000288805"/>
    </source>
</evidence>